<accession>B8JBB5</accession>
<protein>
    <submittedName>
        <fullName evidence="2">Serine protein kinase, PrkA</fullName>
    </submittedName>
</protein>
<organism evidence="2 3">
    <name type="scientific">Anaeromyxobacter dehalogenans (strain ATCC BAA-258 / DSM 21875 / 2CP-1)</name>
    <dbReference type="NCBI Taxonomy" id="455488"/>
    <lineage>
        <taxon>Bacteria</taxon>
        <taxon>Pseudomonadati</taxon>
        <taxon>Myxococcota</taxon>
        <taxon>Myxococcia</taxon>
        <taxon>Myxococcales</taxon>
        <taxon>Cystobacterineae</taxon>
        <taxon>Anaeromyxobacteraceae</taxon>
        <taxon>Anaeromyxobacter</taxon>
    </lineage>
</organism>
<evidence type="ECO:0000259" key="1">
    <source>
        <dbReference type="SMART" id="SM00763"/>
    </source>
</evidence>
<dbReference type="GO" id="GO:0004672">
    <property type="term" value="F:protein kinase activity"/>
    <property type="evidence" value="ECO:0007669"/>
    <property type="project" value="TreeGrafter"/>
</dbReference>
<dbReference type="SMART" id="SM00763">
    <property type="entry name" value="AAA_PrkA"/>
    <property type="match status" value="1"/>
</dbReference>
<name>B8JBB5_ANAD2</name>
<evidence type="ECO:0000313" key="2">
    <source>
        <dbReference type="EMBL" id="ACL65742.1"/>
    </source>
</evidence>
<dbReference type="InterPro" id="IPR013153">
    <property type="entry name" value="Prk_AAA"/>
</dbReference>
<dbReference type="PANTHER" id="PTHR30267:SF2">
    <property type="entry name" value="PROTEIN PRKA"/>
    <property type="match status" value="1"/>
</dbReference>
<dbReference type="InterPro" id="IPR027417">
    <property type="entry name" value="P-loop_NTPase"/>
</dbReference>
<dbReference type="AlphaFoldDB" id="B8JBB5"/>
<keyword evidence="2" id="KW-0418">Kinase</keyword>
<evidence type="ECO:0000313" key="3">
    <source>
        <dbReference type="Proteomes" id="UP000007089"/>
    </source>
</evidence>
<reference evidence="2" key="1">
    <citation type="submission" date="2009-01" db="EMBL/GenBank/DDBJ databases">
        <title>Complete sequence of Anaeromyxobacter dehalogenans 2CP-1.</title>
        <authorList>
            <consortium name="US DOE Joint Genome Institute"/>
            <person name="Lucas S."/>
            <person name="Copeland A."/>
            <person name="Lapidus A."/>
            <person name="Glavina del Rio T."/>
            <person name="Dalin E."/>
            <person name="Tice H."/>
            <person name="Bruce D."/>
            <person name="Goodwin L."/>
            <person name="Pitluck S."/>
            <person name="Saunders E."/>
            <person name="Brettin T."/>
            <person name="Detter J.C."/>
            <person name="Han C."/>
            <person name="Larimer F."/>
            <person name="Land M."/>
            <person name="Hauser L."/>
            <person name="Kyrpides N."/>
            <person name="Ovchinnikova G."/>
            <person name="Beliaev A.S."/>
            <person name="Richardson P."/>
        </authorList>
    </citation>
    <scope>NUCLEOTIDE SEQUENCE</scope>
    <source>
        <strain evidence="2">2CP-1</strain>
    </source>
</reference>
<dbReference type="SUPFAM" id="SSF52540">
    <property type="entry name" value="P-loop containing nucleoside triphosphate hydrolases"/>
    <property type="match status" value="1"/>
</dbReference>
<dbReference type="InterPro" id="IPR010650">
    <property type="entry name" value="PrkA_C"/>
</dbReference>
<dbReference type="Pfam" id="PF06798">
    <property type="entry name" value="PrkA"/>
    <property type="match status" value="1"/>
</dbReference>
<dbReference type="EMBL" id="CP001359">
    <property type="protein sequence ID" value="ACL65742.1"/>
    <property type="molecule type" value="Genomic_DNA"/>
</dbReference>
<feature type="domain" description="PrkA AAA" evidence="1">
    <location>
        <begin position="25"/>
        <end position="448"/>
    </location>
</feature>
<dbReference type="PANTHER" id="PTHR30267">
    <property type="entry name" value="PROTEIN KINASE PRKA"/>
    <property type="match status" value="1"/>
</dbReference>
<keyword evidence="3" id="KW-1185">Reference proteome</keyword>
<dbReference type="Pfam" id="PF08298">
    <property type="entry name" value="AAA_PrkA"/>
    <property type="match status" value="1"/>
</dbReference>
<keyword evidence="2" id="KW-0808">Transferase</keyword>
<dbReference type="KEGG" id="acp:A2cp1_2404"/>
<dbReference type="Proteomes" id="UP000007089">
    <property type="component" value="Chromosome"/>
</dbReference>
<dbReference type="HOGENOM" id="CLU_367970_0_0_7"/>
<gene>
    <name evidence="2" type="ordered locus">A2cp1_2404</name>
</gene>
<proteinExistence type="predicted"/>
<sequence length="753" mass="84583">MDAQRWLANVGSGVKGAFVANRSILSYPEYLQAFLEAPRAHARSAAQYLRDVLDHFGSEERETPVGRVRRFRLFDLPFDPDGRQHRVAGQEEVQAAIYRALGAFVRSGRVNKLVLLHGPNGSAKSSIVSALIRGMEAYSRTPEGTLYRFHWVFPSGRAGRGGGLGFGGGRGDEPELPSFAHLEGDALDARLSCPMKDHPLLLVPRAERRALLEERCRPSSREGAGERDFVLSDYLLDGEVCQYCRQVHDALLAAYRGDWLKVLRHVQVERLYVSARYQQAAVTLEPQLSVDAGYRQVTVDRSAAALPPALHALTLLEPAGPLVAGNRGLVEYSDLLKRPPEAFKYLLGMAETGRVALDQILLQLDAVLIASANEKQLSAFKESPDFASYKGRLELVRVPYLRRASVEREVYDQQITSAAVGRHVAPHATEVAARWAVLTRLKRPLPERYEGELRGLVEELAPLEKLRLYDAGAAPDRLSLAQGKVLRKHAPDLYRESESYPNYEGRMGASAREVKTALLNAAQSPATRCLTPRAVLDELRAICRDRTVHDFLQQEVVDGYHDHEAFVRVVEAEVLDAVDEEIRESMGLVSEAQYRELFGRHVALVSHWVRGEKIRNAVTGEYAPADEARMVELEKVVMPEGEDRTAFRRGLIAAVGAYRLDHPDAAEIDYVAIFPDLFRRLREHTYEERRRELGRATDGLLRYLSDERASLDEKARRQVERTLAAMRDRYGYCEDCARDAILFLTRRRYDAPA</sequence>
<dbReference type="RefSeq" id="WP_012633549.1">
    <property type="nucleotide sequence ID" value="NC_011891.1"/>
</dbReference>